<dbReference type="AlphaFoldDB" id="A0A8J3IAY7"/>
<name>A0A8J3IAY7_9CHLR</name>
<accession>A0A8J3IAY7</accession>
<reference evidence="1" key="1">
    <citation type="submission" date="2020-10" db="EMBL/GenBank/DDBJ databases">
        <title>Taxonomic study of unclassified bacteria belonging to the class Ktedonobacteria.</title>
        <authorList>
            <person name="Yabe S."/>
            <person name="Wang C.M."/>
            <person name="Zheng Y."/>
            <person name="Sakai Y."/>
            <person name="Cavaletti L."/>
            <person name="Monciardini P."/>
            <person name="Donadio S."/>
        </authorList>
    </citation>
    <scope>NUCLEOTIDE SEQUENCE</scope>
    <source>
        <strain evidence="1">ID150040</strain>
    </source>
</reference>
<gene>
    <name evidence="1" type="ORF">KSF_011090</name>
</gene>
<comment type="caution">
    <text evidence="1">The sequence shown here is derived from an EMBL/GenBank/DDBJ whole genome shotgun (WGS) entry which is preliminary data.</text>
</comment>
<evidence type="ECO:0000313" key="1">
    <source>
        <dbReference type="EMBL" id="GHO91061.1"/>
    </source>
</evidence>
<protein>
    <submittedName>
        <fullName evidence="1">Uncharacterized protein</fullName>
    </submittedName>
</protein>
<keyword evidence="2" id="KW-1185">Reference proteome</keyword>
<evidence type="ECO:0000313" key="2">
    <source>
        <dbReference type="Proteomes" id="UP000597444"/>
    </source>
</evidence>
<dbReference type="Proteomes" id="UP000597444">
    <property type="component" value="Unassembled WGS sequence"/>
</dbReference>
<sequence length="71" mass="8083">MQQDEHQIPLWKAGELVPAGTYIRVDDLSYKVIILQQKERLPATFDGHVAIYRASTPTSSHLHPAIRTYLP</sequence>
<dbReference type="RefSeq" id="WP_220201981.1">
    <property type="nucleotide sequence ID" value="NZ_BNJK01000001.1"/>
</dbReference>
<dbReference type="EMBL" id="BNJK01000001">
    <property type="protein sequence ID" value="GHO91061.1"/>
    <property type="molecule type" value="Genomic_DNA"/>
</dbReference>
<organism evidence="1 2">
    <name type="scientific">Reticulibacter mediterranei</name>
    <dbReference type="NCBI Taxonomy" id="2778369"/>
    <lineage>
        <taxon>Bacteria</taxon>
        <taxon>Bacillati</taxon>
        <taxon>Chloroflexota</taxon>
        <taxon>Ktedonobacteria</taxon>
        <taxon>Ktedonobacterales</taxon>
        <taxon>Reticulibacteraceae</taxon>
        <taxon>Reticulibacter</taxon>
    </lineage>
</organism>
<proteinExistence type="predicted"/>